<keyword evidence="7" id="KW-1185">Reference proteome</keyword>
<dbReference type="EMBL" id="QKWK01000009">
    <property type="protein sequence ID" value="TXT07318.1"/>
    <property type="molecule type" value="Genomic_DNA"/>
</dbReference>
<name>A0A7D8UZL8_VANHU</name>
<dbReference type="OrthoDB" id="431691at2759"/>
<dbReference type="HAMAP" id="MF_00391">
    <property type="entry name" value="Ribosomal_bL34"/>
    <property type="match status" value="1"/>
</dbReference>
<dbReference type="GO" id="GO:0006412">
    <property type="term" value="P:translation"/>
    <property type="evidence" value="ECO:0007669"/>
    <property type="project" value="InterPro"/>
</dbReference>
<dbReference type="GO" id="GO:0003735">
    <property type="term" value="F:structural constituent of ribosome"/>
    <property type="evidence" value="ECO:0007669"/>
    <property type="project" value="InterPro"/>
</dbReference>
<organism evidence="6 7">
    <name type="scientific">Vanrija humicola</name>
    <name type="common">Yeast</name>
    <name type="synonym">Cryptococcus humicola</name>
    <dbReference type="NCBI Taxonomy" id="5417"/>
    <lineage>
        <taxon>Eukaryota</taxon>
        <taxon>Fungi</taxon>
        <taxon>Dikarya</taxon>
        <taxon>Basidiomycota</taxon>
        <taxon>Agaricomycotina</taxon>
        <taxon>Tremellomycetes</taxon>
        <taxon>Trichosporonales</taxon>
        <taxon>Trichosporonaceae</taxon>
        <taxon>Vanrija</taxon>
    </lineage>
</organism>
<comment type="similarity">
    <text evidence="1">Belongs to the bacterial ribosomal protein bL34 family.</text>
</comment>
<dbReference type="Pfam" id="PF00468">
    <property type="entry name" value="Ribosomal_L34"/>
    <property type="match status" value="1"/>
</dbReference>
<accession>A0A7D8UZL8</accession>
<dbReference type="NCBIfam" id="TIGR01030">
    <property type="entry name" value="rpmH_bact"/>
    <property type="match status" value="1"/>
</dbReference>
<evidence type="ECO:0000313" key="6">
    <source>
        <dbReference type="EMBL" id="TXT07318.1"/>
    </source>
</evidence>
<gene>
    <name evidence="6" type="ORF">VHUM_03488</name>
</gene>
<evidence type="ECO:0000256" key="3">
    <source>
        <dbReference type="ARBA" id="ARBA00023274"/>
    </source>
</evidence>
<evidence type="ECO:0000313" key="7">
    <source>
        <dbReference type="Proteomes" id="UP000473826"/>
    </source>
</evidence>
<keyword evidence="3" id="KW-0687">Ribonucleoprotein</keyword>
<evidence type="ECO:0000256" key="5">
    <source>
        <dbReference type="SAM" id="MobiDB-lite"/>
    </source>
</evidence>
<dbReference type="PANTHER" id="PTHR14503:SF4">
    <property type="entry name" value="LARGE RIBOSOMAL SUBUNIT PROTEIN BL34M"/>
    <property type="match status" value="1"/>
</dbReference>
<dbReference type="GO" id="GO:0005762">
    <property type="term" value="C:mitochondrial large ribosomal subunit"/>
    <property type="evidence" value="ECO:0007669"/>
    <property type="project" value="TreeGrafter"/>
</dbReference>
<comment type="caution">
    <text evidence="6">The sequence shown here is derived from an EMBL/GenBank/DDBJ whole genome shotgun (WGS) entry which is preliminary data.</text>
</comment>
<dbReference type="Proteomes" id="UP000473826">
    <property type="component" value="Unassembled WGS sequence"/>
</dbReference>
<dbReference type="FunFam" id="1.10.287.3980:FF:000001">
    <property type="entry name" value="Mitochondrial ribosomal protein L34"/>
    <property type="match status" value="1"/>
</dbReference>
<feature type="region of interest" description="Disordered" evidence="5">
    <location>
        <begin position="85"/>
        <end position="109"/>
    </location>
</feature>
<evidence type="ECO:0000256" key="4">
    <source>
        <dbReference type="ARBA" id="ARBA00035274"/>
    </source>
</evidence>
<dbReference type="InterPro" id="IPR000271">
    <property type="entry name" value="Ribosomal_bL34"/>
</dbReference>
<protein>
    <recommendedName>
        <fullName evidence="4">Large ribosomal subunit protein bL34m</fullName>
    </recommendedName>
</protein>
<keyword evidence="2" id="KW-0689">Ribosomal protein</keyword>
<evidence type="ECO:0000256" key="1">
    <source>
        <dbReference type="ARBA" id="ARBA00010111"/>
    </source>
</evidence>
<proteinExistence type="inferred from homology"/>
<reference evidence="6 7" key="1">
    <citation type="journal article" date="2019" name="PLoS Genet.">
        <title>Convergent evolution of linked mating-type loci in basidiomycete fungi.</title>
        <authorList>
            <person name="Sun S."/>
            <person name="Coelho M.A."/>
            <person name="Heitman J."/>
            <person name="Nowrousian M."/>
        </authorList>
    </citation>
    <scope>NUCLEOTIDE SEQUENCE [LARGE SCALE GENOMIC DNA]</scope>
    <source>
        <strain evidence="6 7">CBS 4282</strain>
    </source>
</reference>
<dbReference type="PANTHER" id="PTHR14503">
    <property type="entry name" value="MITOCHONDRIAL RIBOSOMAL PROTEIN 34 FAMILY MEMBER"/>
    <property type="match status" value="1"/>
</dbReference>
<feature type="compositionally biased region" description="Basic residues" evidence="5">
    <location>
        <begin position="92"/>
        <end position="109"/>
    </location>
</feature>
<dbReference type="Gene3D" id="1.10.287.3980">
    <property type="match status" value="1"/>
</dbReference>
<dbReference type="AlphaFoldDB" id="A0A7D8UZL8"/>
<evidence type="ECO:0000256" key="2">
    <source>
        <dbReference type="ARBA" id="ARBA00022980"/>
    </source>
</evidence>
<sequence>MPRLLRAAARTFAAAVPAPAAPALAPSLVARLAVRAAPVRSTFLAAPARPASLLSRISPAAAVPAPLIARLGPAPIAQQVRTAYGNEYQPSQRKRKNKHGFLSRSKTRLGRKTLARRRLKGKKNLSH</sequence>